<dbReference type="RefSeq" id="WP_116880496.1">
    <property type="nucleotide sequence ID" value="NZ_QURB01000003.1"/>
</dbReference>
<evidence type="ECO:0000256" key="5">
    <source>
        <dbReference type="HAMAP-Rule" id="MF_00050"/>
    </source>
</evidence>
<gene>
    <name evidence="5" type="primary">tsf</name>
    <name evidence="7" type="ORF">DXU93_06650</name>
</gene>
<evidence type="ECO:0000256" key="2">
    <source>
        <dbReference type="ARBA" id="ARBA00016956"/>
    </source>
</evidence>
<comment type="caution">
    <text evidence="7">The sequence shown here is derived from an EMBL/GenBank/DDBJ whole genome shotgun (WGS) entry which is preliminary data.</text>
</comment>
<reference evidence="7 8" key="1">
    <citation type="submission" date="2018-08" db="EMBL/GenBank/DDBJ databases">
        <title>The draft genome squence of Brumimicrobium sp. N62.</title>
        <authorList>
            <person name="Du Z.-J."/>
            <person name="Luo H.-R."/>
        </authorList>
    </citation>
    <scope>NUCLEOTIDE SEQUENCE [LARGE SCALE GENOMIC DNA]</scope>
    <source>
        <strain evidence="7 8">N62</strain>
    </source>
</reference>
<dbReference type="Gene3D" id="1.10.286.20">
    <property type="match status" value="1"/>
</dbReference>
<dbReference type="InterPro" id="IPR009060">
    <property type="entry name" value="UBA-like_sf"/>
</dbReference>
<dbReference type="InterPro" id="IPR036402">
    <property type="entry name" value="EF-Ts_dimer_sf"/>
</dbReference>
<dbReference type="HAMAP" id="MF_00050">
    <property type="entry name" value="EF_Ts"/>
    <property type="match status" value="1"/>
</dbReference>
<dbReference type="Gene3D" id="3.30.479.20">
    <property type="entry name" value="Elongation factor Ts, dimerisation domain"/>
    <property type="match status" value="2"/>
</dbReference>
<feature type="domain" description="Translation elongation factor EFTs/EF1B dimerisation" evidence="6">
    <location>
        <begin position="70"/>
        <end position="273"/>
    </location>
</feature>
<dbReference type="SUPFAM" id="SSF46934">
    <property type="entry name" value="UBA-like"/>
    <property type="match status" value="1"/>
</dbReference>
<evidence type="ECO:0000259" key="6">
    <source>
        <dbReference type="Pfam" id="PF00889"/>
    </source>
</evidence>
<dbReference type="OrthoDB" id="9808348at2"/>
<dbReference type="AlphaFoldDB" id="A0A3E1EYN4"/>
<evidence type="ECO:0000313" key="8">
    <source>
        <dbReference type="Proteomes" id="UP000257127"/>
    </source>
</evidence>
<organism evidence="7 8">
    <name type="scientific">Brumimicrobium aurantiacum</name>
    <dbReference type="NCBI Taxonomy" id="1737063"/>
    <lineage>
        <taxon>Bacteria</taxon>
        <taxon>Pseudomonadati</taxon>
        <taxon>Bacteroidota</taxon>
        <taxon>Flavobacteriia</taxon>
        <taxon>Flavobacteriales</taxon>
        <taxon>Crocinitomicaceae</taxon>
        <taxon>Brumimicrobium</taxon>
    </lineage>
</organism>
<comment type="subcellular location">
    <subcellularLocation>
        <location evidence="5">Cytoplasm</location>
    </subcellularLocation>
</comment>
<comment type="function">
    <text evidence="5">Associates with the EF-Tu.GDP complex and induces the exchange of GDP to GTP. It remains bound to the aminoacyl-tRNA.EF-Tu.GTP complex up to the GTP hydrolysis stage on the ribosome.</text>
</comment>
<dbReference type="InterPro" id="IPR014039">
    <property type="entry name" value="Transl_elong_EFTs/EF1B_dimer"/>
</dbReference>
<dbReference type="PROSITE" id="PS01126">
    <property type="entry name" value="EF_TS_1"/>
    <property type="match status" value="1"/>
</dbReference>
<dbReference type="FunFam" id="1.10.8.10:FF:000001">
    <property type="entry name" value="Elongation factor Ts"/>
    <property type="match status" value="1"/>
</dbReference>
<feature type="region of interest" description="Involved in Mg(2+) ion dislocation from EF-Tu" evidence="5">
    <location>
        <begin position="79"/>
        <end position="82"/>
    </location>
</feature>
<dbReference type="GO" id="GO:0005737">
    <property type="term" value="C:cytoplasm"/>
    <property type="evidence" value="ECO:0007669"/>
    <property type="project" value="UniProtKB-SubCell"/>
</dbReference>
<dbReference type="Pfam" id="PF00889">
    <property type="entry name" value="EF_TS"/>
    <property type="match status" value="1"/>
</dbReference>
<dbReference type="GO" id="GO:0003746">
    <property type="term" value="F:translation elongation factor activity"/>
    <property type="evidence" value="ECO:0007669"/>
    <property type="project" value="UniProtKB-UniRule"/>
</dbReference>
<evidence type="ECO:0000256" key="4">
    <source>
        <dbReference type="ARBA" id="ARBA00022917"/>
    </source>
</evidence>
<proteinExistence type="inferred from homology"/>
<dbReference type="PANTHER" id="PTHR11741:SF0">
    <property type="entry name" value="ELONGATION FACTOR TS, MITOCHONDRIAL"/>
    <property type="match status" value="1"/>
</dbReference>
<name>A0A3E1EYN4_9FLAO</name>
<dbReference type="InterPro" id="IPR001816">
    <property type="entry name" value="Transl_elong_EFTs/EF1B"/>
</dbReference>
<keyword evidence="5" id="KW-0963">Cytoplasm</keyword>
<evidence type="ECO:0000256" key="1">
    <source>
        <dbReference type="ARBA" id="ARBA00005532"/>
    </source>
</evidence>
<dbReference type="NCBIfam" id="TIGR00116">
    <property type="entry name" value="tsf"/>
    <property type="match status" value="1"/>
</dbReference>
<keyword evidence="3 5" id="KW-0251">Elongation factor</keyword>
<protein>
    <recommendedName>
        <fullName evidence="2 5">Elongation factor Ts</fullName>
        <shortName evidence="5">EF-Ts</shortName>
    </recommendedName>
</protein>
<dbReference type="EMBL" id="QURB01000003">
    <property type="protein sequence ID" value="RFC54662.1"/>
    <property type="molecule type" value="Genomic_DNA"/>
</dbReference>
<dbReference type="SUPFAM" id="SSF54713">
    <property type="entry name" value="Elongation factor Ts (EF-Ts), dimerisation domain"/>
    <property type="match status" value="1"/>
</dbReference>
<dbReference type="Gene3D" id="1.10.8.10">
    <property type="entry name" value="DNA helicase RuvA subunit, C-terminal domain"/>
    <property type="match status" value="1"/>
</dbReference>
<evidence type="ECO:0000256" key="3">
    <source>
        <dbReference type="ARBA" id="ARBA00022768"/>
    </source>
</evidence>
<dbReference type="Proteomes" id="UP000257127">
    <property type="component" value="Unassembled WGS sequence"/>
</dbReference>
<dbReference type="InterPro" id="IPR018101">
    <property type="entry name" value="Transl_elong_Ts_CS"/>
</dbReference>
<keyword evidence="4 5" id="KW-0648">Protein biosynthesis</keyword>
<keyword evidence="8" id="KW-1185">Reference proteome</keyword>
<dbReference type="CDD" id="cd14275">
    <property type="entry name" value="UBA_EF-Ts"/>
    <property type="match status" value="1"/>
</dbReference>
<sequence length="274" mass="29883">MAITASQVNELRKQTGAGMMDCKKALVEADGDMEKAIDFLRKKGQKVAAKRGDNEANEGLIFAESKGDVGYIIKLNCETDFVAKNADFQSFVKSILTVGIENGVDSVDELKKLKYNDKLTVEEKLVEQIGVIGEKLDLSDFAKVSATCVVAYNHPGNQLATLIGLNKEGEEVNDAGRQVAMQVAAMNPVALNKEGISQDVIDNELQVGKDQAIEEGKPADLADKIAQGRLNKFFKENTLLSQAFVRDNKLSVEQFLNSVESGLTVTDFKRFSLS</sequence>
<comment type="similarity">
    <text evidence="1 5">Belongs to the EF-Ts family.</text>
</comment>
<evidence type="ECO:0000313" key="7">
    <source>
        <dbReference type="EMBL" id="RFC54662.1"/>
    </source>
</evidence>
<dbReference type="PANTHER" id="PTHR11741">
    <property type="entry name" value="ELONGATION FACTOR TS"/>
    <property type="match status" value="1"/>
</dbReference>
<accession>A0A3E1EYN4</accession>